<feature type="transmembrane region" description="Helical" evidence="3">
    <location>
        <begin position="102"/>
        <end position="121"/>
    </location>
</feature>
<dbReference type="KEGG" id="byl:A4V09_02735"/>
<keyword evidence="1" id="KW-1003">Cell membrane</keyword>
<keyword evidence="3" id="KW-0812">Transmembrane</keyword>
<dbReference type="GO" id="GO:0004190">
    <property type="term" value="F:aspartic-type endopeptidase activity"/>
    <property type="evidence" value="ECO:0007669"/>
    <property type="project" value="UniProtKB-KW"/>
</dbReference>
<keyword evidence="1" id="KW-0749">Sporulation</keyword>
<keyword evidence="1" id="KW-0378">Hydrolase</keyword>
<feature type="active site" evidence="2">
    <location>
        <position position="177"/>
    </location>
</feature>
<dbReference type="EMBL" id="CP015405">
    <property type="protein sequence ID" value="ANU74770.2"/>
    <property type="molecule type" value="Genomic_DNA"/>
</dbReference>
<dbReference type="Pfam" id="PF03419">
    <property type="entry name" value="Peptidase_U4"/>
    <property type="match status" value="1"/>
</dbReference>
<evidence type="ECO:0000256" key="3">
    <source>
        <dbReference type="SAM" id="Phobius"/>
    </source>
</evidence>
<keyword evidence="3" id="KW-1133">Transmembrane helix</keyword>
<dbReference type="PIRSF" id="PIRSF018571">
    <property type="entry name" value="SpoIIGA"/>
    <property type="match status" value="1"/>
</dbReference>
<gene>
    <name evidence="4" type="ORF">A4V09_02735</name>
</gene>
<organism evidence="4 5">
    <name type="scientific">Blautia pseudococcoides</name>
    <dbReference type="NCBI Taxonomy" id="1796616"/>
    <lineage>
        <taxon>Bacteria</taxon>
        <taxon>Bacillati</taxon>
        <taxon>Bacillota</taxon>
        <taxon>Clostridia</taxon>
        <taxon>Lachnospirales</taxon>
        <taxon>Lachnospiraceae</taxon>
        <taxon>Blautia</taxon>
    </lineage>
</organism>
<dbReference type="GO" id="GO:0030436">
    <property type="term" value="P:asexual sporulation"/>
    <property type="evidence" value="ECO:0007669"/>
    <property type="project" value="InterPro"/>
</dbReference>
<feature type="transmembrane region" description="Helical" evidence="3">
    <location>
        <begin position="46"/>
        <end position="65"/>
    </location>
</feature>
<dbReference type="GO" id="GO:0005886">
    <property type="term" value="C:plasma membrane"/>
    <property type="evidence" value="ECO:0007669"/>
    <property type="project" value="UniProtKB-SubCell"/>
</dbReference>
<keyword evidence="1 3" id="KW-0472">Membrane</keyword>
<evidence type="ECO:0000256" key="2">
    <source>
        <dbReference type="PIRSR" id="PIRSR018571-1"/>
    </source>
</evidence>
<dbReference type="Proteomes" id="UP000092574">
    <property type="component" value="Chromosome"/>
</dbReference>
<accession>A0A1C7I537</accession>
<keyword evidence="5" id="KW-1185">Reference proteome</keyword>
<evidence type="ECO:0000256" key="1">
    <source>
        <dbReference type="PIRNR" id="PIRNR018571"/>
    </source>
</evidence>
<protein>
    <recommendedName>
        <fullName evidence="1">Sporulation sigma-E factor-processing peptidase</fullName>
        <ecNumber evidence="1">3.4.23.-</ecNumber>
    </recommendedName>
    <alternativeName>
        <fullName evidence="1">Membrane-associated aspartic protease</fullName>
    </alternativeName>
    <alternativeName>
        <fullName evidence="1">Stage II sporulation protein GA</fullName>
    </alternativeName>
</protein>
<reference evidence="4" key="1">
    <citation type="submission" date="2017-04" db="EMBL/GenBank/DDBJ databases">
        <title>Complete Genome Sequences of Twelve Strains of a Stable Defined Moderately Diverse Mouse Microbiota 2 (sDMDMm2).</title>
        <authorList>
            <person name="Uchimura Y."/>
            <person name="Wyss M."/>
            <person name="Brugiroux S."/>
            <person name="Limenitakis J.P."/>
            <person name="Stecher B."/>
            <person name="McCoy K.D."/>
            <person name="Macpherson A.J."/>
        </authorList>
    </citation>
    <scope>NUCLEOTIDE SEQUENCE</scope>
    <source>
        <strain evidence="4">YL58</strain>
    </source>
</reference>
<dbReference type="GO" id="GO:0030435">
    <property type="term" value="P:sporulation resulting in formation of a cellular spore"/>
    <property type="evidence" value="ECO:0007669"/>
    <property type="project" value="UniProtKB-KW"/>
</dbReference>
<feature type="transmembrane region" description="Helical" evidence="3">
    <location>
        <begin position="127"/>
        <end position="148"/>
    </location>
</feature>
<comment type="similarity">
    <text evidence="1">Belongs to the peptidase U4 family.</text>
</comment>
<sequence length="305" mass="33231">MSHTRFRGCFVYYEFYIDVFFVVNLVMDFLLLRLVNRVLKGTATPLRSLAGAALGAAGICVITLLPLSSPYVRVLLSHGILGVLMVWVGCCCRSWRKLVTGLLLLYGFSFLTGGILTALPGSTKEGLLTFCFITTATYWILILGMRLLEYLKGKSSAICEVTIFAGGKSVKVKGLYDTGNRLRDTRTRKPVSVVEYGRFEELLGDDQKASFERLLGGTGSTEDICAQSVLAFHPHYISYRSVGQDNGLMLAVTVDKLYVSAGEEGSVVKHAVLGLAGNQLSTAGNFQIIVNPCIVNAEQHGILHS</sequence>
<dbReference type="InterPro" id="IPR005081">
    <property type="entry name" value="SpoIIGA"/>
</dbReference>
<feature type="transmembrane region" description="Helical" evidence="3">
    <location>
        <begin position="71"/>
        <end position="90"/>
    </location>
</feature>
<dbReference type="GO" id="GO:0006508">
    <property type="term" value="P:proteolysis"/>
    <property type="evidence" value="ECO:0007669"/>
    <property type="project" value="UniProtKB-KW"/>
</dbReference>
<keyword evidence="1" id="KW-0645">Protease</keyword>
<comment type="subcellular location">
    <subcellularLocation>
        <location evidence="1">Cell membrane</location>
    </subcellularLocation>
</comment>
<feature type="transmembrane region" description="Helical" evidence="3">
    <location>
        <begin position="15"/>
        <end position="34"/>
    </location>
</feature>
<comment type="function">
    <text evidence="1">Probable aspartic protease that is responsible for the proteolytic cleavage of the RNA polymerase sigma E factor (SigE/spoIIGB) to yield the active peptide in the mother cell during sporulation. Responds to a signal from the forespore that is triggered by the extracellular signal protein SpoIIR.</text>
</comment>
<keyword evidence="1" id="KW-0064">Aspartyl protease</keyword>
<dbReference type="AlphaFoldDB" id="A0A1C7I537"/>
<evidence type="ECO:0000313" key="4">
    <source>
        <dbReference type="EMBL" id="ANU74770.2"/>
    </source>
</evidence>
<proteinExistence type="inferred from homology"/>
<dbReference type="STRING" id="1796616.A4V09_02735"/>
<dbReference type="OrthoDB" id="2690199at2"/>
<evidence type="ECO:0000313" key="5">
    <source>
        <dbReference type="Proteomes" id="UP000092574"/>
    </source>
</evidence>
<dbReference type="EC" id="3.4.23.-" evidence="1"/>
<name>A0A1C7I537_9FIRM</name>